<dbReference type="GeneID" id="20527837"/>
<feature type="repeat" description="Pumilio" evidence="2">
    <location>
        <begin position="113"/>
        <end position="148"/>
    </location>
</feature>
<dbReference type="GO" id="GO:0003723">
    <property type="term" value="F:RNA binding"/>
    <property type="evidence" value="ECO:0007669"/>
    <property type="project" value="InterPro"/>
</dbReference>
<dbReference type="EMBL" id="KB932204">
    <property type="protein sequence ID" value="KCV70761.1"/>
    <property type="molecule type" value="Genomic_DNA"/>
</dbReference>
<evidence type="ECO:0000256" key="1">
    <source>
        <dbReference type="ARBA" id="ARBA00022737"/>
    </source>
</evidence>
<dbReference type="SMART" id="SM00025">
    <property type="entry name" value="Pumilio"/>
    <property type="match status" value="5"/>
</dbReference>
<proteinExistence type="predicted"/>
<dbReference type="RefSeq" id="XP_009495277.1">
    <property type="nucleotide sequence ID" value="XM_009497002.1"/>
</dbReference>
<dbReference type="PANTHER" id="PTHR13102:SF0">
    <property type="entry name" value="NUCLEOLAR PROTEIN 9"/>
    <property type="match status" value="1"/>
</dbReference>
<reference evidence="4" key="1">
    <citation type="submission" date="2013-04" db="EMBL/GenBank/DDBJ databases">
        <title>The Genome Sequence of Fonticula alba ATCC 38817.</title>
        <authorList>
            <consortium name="The Broad Institute Genomics Platform"/>
            <person name="Russ C."/>
            <person name="Cuomo C."/>
            <person name="Burger G."/>
            <person name="Gray M.W."/>
            <person name="Holland P.W.H."/>
            <person name="King N."/>
            <person name="Lang F.B.F."/>
            <person name="Roger A.J."/>
            <person name="Ruiz-Trillo I."/>
            <person name="Brown M."/>
            <person name="Walker B."/>
            <person name="Young S."/>
            <person name="Zeng Q."/>
            <person name="Gargeya S."/>
            <person name="Fitzgerald M."/>
            <person name="Haas B."/>
            <person name="Abouelleil A."/>
            <person name="Allen A.W."/>
            <person name="Alvarado L."/>
            <person name="Arachchi H.M."/>
            <person name="Berlin A.M."/>
            <person name="Chapman S.B."/>
            <person name="Gainer-Dewar J."/>
            <person name="Goldberg J."/>
            <person name="Griggs A."/>
            <person name="Gujja S."/>
            <person name="Hansen M."/>
            <person name="Howarth C."/>
            <person name="Imamovic A."/>
            <person name="Ireland A."/>
            <person name="Larimer J."/>
            <person name="McCowan C."/>
            <person name="Murphy C."/>
            <person name="Pearson M."/>
            <person name="Poon T.W."/>
            <person name="Priest M."/>
            <person name="Roberts A."/>
            <person name="Saif S."/>
            <person name="Shea T."/>
            <person name="Sisk P."/>
            <person name="Sykes S."/>
            <person name="Wortman J."/>
            <person name="Nusbaum C."/>
            <person name="Birren B."/>
        </authorList>
    </citation>
    <scope>NUCLEOTIDE SEQUENCE [LARGE SCALE GENOMIC DNA]</scope>
    <source>
        <strain evidence="4">ATCC 38817</strain>
    </source>
</reference>
<keyword evidence="1" id="KW-0677">Repeat</keyword>
<dbReference type="GO" id="GO:0000447">
    <property type="term" value="P:endonucleolytic cleavage in ITS1 to separate SSU-rRNA from 5.8S rRNA and LSU-rRNA from tricistronic rRNA transcript (SSU-rRNA, 5.8S rRNA, LSU-rRNA)"/>
    <property type="evidence" value="ECO:0007669"/>
    <property type="project" value="TreeGrafter"/>
</dbReference>
<dbReference type="InterPro" id="IPR011989">
    <property type="entry name" value="ARM-like"/>
</dbReference>
<dbReference type="Gene3D" id="1.25.10.10">
    <property type="entry name" value="Leucine-rich Repeat Variant"/>
    <property type="match status" value="2"/>
</dbReference>
<dbReference type="OrthoDB" id="392571at2759"/>
<feature type="compositionally biased region" description="Basic residues" evidence="3">
    <location>
        <begin position="754"/>
        <end position="764"/>
    </location>
</feature>
<dbReference type="PROSITE" id="PS50302">
    <property type="entry name" value="PUM"/>
    <property type="match status" value="2"/>
</dbReference>
<protein>
    <recommendedName>
        <fullName evidence="6">Pumilio domain-containing protein NOP9</fullName>
    </recommendedName>
</protein>
<feature type="compositionally biased region" description="Basic and acidic residues" evidence="3">
    <location>
        <begin position="29"/>
        <end position="39"/>
    </location>
</feature>
<accession>A0A058Z9H6</accession>
<dbReference type="GO" id="GO:0030686">
    <property type="term" value="C:90S preribosome"/>
    <property type="evidence" value="ECO:0007669"/>
    <property type="project" value="TreeGrafter"/>
</dbReference>
<dbReference type="InterPro" id="IPR040000">
    <property type="entry name" value="NOP9"/>
</dbReference>
<evidence type="ECO:0000313" key="5">
    <source>
        <dbReference type="Proteomes" id="UP000030693"/>
    </source>
</evidence>
<dbReference type="eggNOG" id="KOG2188">
    <property type="taxonomic scope" value="Eukaryota"/>
</dbReference>
<dbReference type="GO" id="GO:0000480">
    <property type="term" value="P:endonucleolytic cleavage in 5'-ETS of tricistronic rRNA transcript (SSU-rRNA, 5.8S rRNA, LSU-rRNA)"/>
    <property type="evidence" value="ECO:0007669"/>
    <property type="project" value="TreeGrafter"/>
</dbReference>
<keyword evidence="5" id="KW-1185">Reference proteome</keyword>
<gene>
    <name evidence="4" type="ORF">H696_03112</name>
</gene>
<dbReference type="GO" id="GO:0030688">
    <property type="term" value="C:preribosome, small subunit precursor"/>
    <property type="evidence" value="ECO:0007669"/>
    <property type="project" value="TreeGrafter"/>
</dbReference>
<name>A0A058Z9H6_FONAL</name>
<organism evidence="4">
    <name type="scientific">Fonticula alba</name>
    <name type="common">Slime mold</name>
    <dbReference type="NCBI Taxonomy" id="691883"/>
    <lineage>
        <taxon>Eukaryota</taxon>
        <taxon>Rotosphaerida</taxon>
        <taxon>Fonticulaceae</taxon>
        <taxon>Fonticula</taxon>
    </lineage>
</organism>
<dbReference type="STRING" id="691883.A0A058Z9H6"/>
<feature type="repeat" description="Pumilio" evidence="2">
    <location>
        <begin position="511"/>
        <end position="546"/>
    </location>
</feature>
<dbReference type="InterPro" id="IPR016024">
    <property type="entry name" value="ARM-type_fold"/>
</dbReference>
<dbReference type="Pfam" id="PF22493">
    <property type="entry name" value="PUF_NOP9"/>
    <property type="match status" value="1"/>
</dbReference>
<feature type="region of interest" description="Disordered" evidence="3">
    <location>
        <begin position="630"/>
        <end position="683"/>
    </location>
</feature>
<dbReference type="AlphaFoldDB" id="A0A058Z9H6"/>
<feature type="region of interest" description="Disordered" evidence="3">
    <location>
        <begin position="1"/>
        <end position="39"/>
    </location>
</feature>
<feature type="region of interest" description="Disordered" evidence="3">
    <location>
        <begin position="200"/>
        <end position="223"/>
    </location>
</feature>
<dbReference type="PANTHER" id="PTHR13102">
    <property type="entry name" value="NUCLEOLAR PROTEIN 9"/>
    <property type="match status" value="1"/>
</dbReference>
<evidence type="ECO:0000256" key="3">
    <source>
        <dbReference type="SAM" id="MobiDB-lite"/>
    </source>
</evidence>
<dbReference type="GO" id="GO:0005730">
    <property type="term" value="C:nucleolus"/>
    <property type="evidence" value="ECO:0007669"/>
    <property type="project" value="TreeGrafter"/>
</dbReference>
<dbReference type="SUPFAM" id="SSF48371">
    <property type="entry name" value="ARM repeat"/>
    <property type="match status" value="1"/>
</dbReference>
<dbReference type="Proteomes" id="UP000030693">
    <property type="component" value="Unassembled WGS sequence"/>
</dbReference>
<feature type="compositionally biased region" description="Basic residues" evidence="3">
    <location>
        <begin position="645"/>
        <end position="654"/>
    </location>
</feature>
<evidence type="ECO:0008006" key="6">
    <source>
        <dbReference type="Google" id="ProtNLM"/>
    </source>
</evidence>
<evidence type="ECO:0000256" key="2">
    <source>
        <dbReference type="PROSITE-ProRule" id="PRU00317"/>
    </source>
</evidence>
<sequence length="764" mass="82986">MSTPAKKPVGSKWGSGRSRPGDTVAANKTRSEPDADEATHASAATFKYLQQIATTLDDMSGDMDLAQTSSLVDNVLEEVGPKVACYLDSESSRTLERIIQLTSDDQLTALTRYMVDLFPKISDHHNGSHVVQKVITLAHATAQRQLAQGDESGIISHISDMAKVLEGTLLNAMFDKYASHVIRALLALLSGADPAVQQQQARQKKGLSAVQPGPAHRGASAEAGAPVPEAFATRFYAIVESFLSTLADSPPEAIEQVCCDTYAAAVFQELLQAAQRLDRLAGPTSEASLVERLLTPLLGSGFSNISVVGGMLSGRVSSHVVECILTVLPESQYVPLYTAVFRGHLADMIRDQSANFVVSHLISVIPTLPTLELILIEVTPFAEELLPHRSGILVALSNSCVRLNGLFKEFNACLAKALNLRSMTDRKETIRRLVALPSSRSKEGISVPGCLILQNLFLFAENQVRYLSDAIVNYESSELLDWCRHPSGSRVMEAFFNGTSPDAAKKRMTRKLKGHFASLAENRFASHVVDKIWRISDIPTRESIASELAARREDLANTPSGRLVLRNCRIDEYLKGKDQWVAQAESVERKKALFSDLLAEPAPTSKSSDPLLEQLRQEDDSLMTELGFSDAGKLAADGPSAKSSDKKKSKKKSRTSASDSHDLLLDAEEAPGQEDSASKDIDALFQEAVPKGALRDTGSQVSTEYVAPTGQFQTGAANSQAMTDVLAAIEQTTGKRRKRTSSEETTDAAPSTEKKKKQRKFMMN</sequence>
<evidence type="ECO:0000313" key="4">
    <source>
        <dbReference type="EMBL" id="KCV70761.1"/>
    </source>
</evidence>
<dbReference type="OMA" id="HHLVRNF"/>
<dbReference type="GO" id="GO:0000472">
    <property type="term" value="P:endonucleolytic cleavage to generate mature 5'-end of SSU-rRNA from (SSU-rRNA, 5.8S rRNA, LSU-rRNA)"/>
    <property type="evidence" value="ECO:0007669"/>
    <property type="project" value="TreeGrafter"/>
</dbReference>
<feature type="region of interest" description="Disordered" evidence="3">
    <location>
        <begin position="723"/>
        <end position="764"/>
    </location>
</feature>
<dbReference type="InterPro" id="IPR001313">
    <property type="entry name" value="Pumilio_RNA-bd_rpt"/>
</dbReference>
<dbReference type="GO" id="GO:0000056">
    <property type="term" value="P:ribosomal small subunit export from nucleus"/>
    <property type="evidence" value="ECO:0007669"/>
    <property type="project" value="TreeGrafter"/>
</dbReference>